<sequence>MVGDGRHDVIDTGPPRRRLSRVVVVVLGVVLGVSVVALLAEGGSPAPPPPSPPPPSATVAPGPTFSRIDARPNVLHPKTRKVGEATRAMDVTFPDGSRARLTYPADLRLEELGVRPFTGVMDTTPSLYAMYAPRSGEAELAVGGKRLRRLADGVDLWQRGDDYVTAFTFGRWLMAIDDPYGHDIVFEARMALAENIDGEVDEDGFLILSAAKPLRLIGPGEVYAGKPLGPQLWFGHAAGPLVVVAPTPSCDETFPVPAIVAENQKHATACKGDFLVAAAGPGGFAERATRRIEVRGLD</sequence>
<feature type="compositionally biased region" description="Pro residues" evidence="1">
    <location>
        <begin position="45"/>
        <end position="56"/>
    </location>
</feature>
<keyword evidence="4" id="KW-1185">Reference proteome</keyword>
<dbReference type="AlphaFoldDB" id="A0A1H1AM63"/>
<protein>
    <submittedName>
        <fullName evidence="3">Uncharacterized protein</fullName>
    </submittedName>
</protein>
<organism evidence="3 4">
    <name type="scientific">Thermostaphylospora chromogena</name>
    <dbReference type="NCBI Taxonomy" id="35622"/>
    <lineage>
        <taxon>Bacteria</taxon>
        <taxon>Bacillati</taxon>
        <taxon>Actinomycetota</taxon>
        <taxon>Actinomycetes</taxon>
        <taxon>Streptosporangiales</taxon>
        <taxon>Thermomonosporaceae</taxon>
        <taxon>Thermostaphylospora</taxon>
    </lineage>
</organism>
<keyword evidence="2" id="KW-0812">Transmembrane</keyword>
<evidence type="ECO:0000256" key="2">
    <source>
        <dbReference type="SAM" id="Phobius"/>
    </source>
</evidence>
<dbReference type="Proteomes" id="UP000217103">
    <property type="component" value="Unassembled WGS sequence"/>
</dbReference>
<feature type="region of interest" description="Disordered" evidence="1">
    <location>
        <begin position="43"/>
        <end position="70"/>
    </location>
</feature>
<evidence type="ECO:0000313" key="3">
    <source>
        <dbReference type="EMBL" id="SDQ40730.1"/>
    </source>
</evidence>
<accession>A0A1H1AM63</accession>
<keyword evidence="2" id="KW-1133">Transmembrane helix</keyword>
<reference evidence="3 4" key="1">
    <citation type="submission" date="2016-10" db="EMBL/GenBank/DDBJ databases">
        <authorList>
            <person name="de Groot N.N."/>
        </authorList>
    </citation>
    <scope>NUCLEOTIDE SEQUENCE [LARGE SCALE GENOMIC DNA]</scope>
    <source>
        <strain evidence="3 4">DSM 43794</strain>
    </source>
</reference>
<dbReference type="RefSeq" id="WP_093257498.1">
    <property type="nucleotide sequence ID" value="NZ_FNKK01000002.1"/>
</dbReference>
<evidence type="ECO:0000256" key="1">
    <source>
        <dbReference type="SAM" id="MobiDB-lite"/>
    </source>
</evidence>
<dbReference type="EMBL" id="FNKK01000002">
    <property type="protein sequence ID" value="SDQ40730.1"/>
    <property type="molecule type" value="Genomic_DNA"/>
</dbReference>
<feature type="transmembrane region" description="Helical" evidence="2">
    <location>
        <begin position="21"/>
        <end position="40"/>
    </location>
</feature>
<dbReference type="STRING" id="35622.SAMN04489764_0559"/>
<evidence type="ECO:0000313" key="4">
    <source>
        <dbReference type="Proteomes" id="UP000217103"/>
    </source>
</evidence>
<dbReference type="OrthoDB" id="3520391at2"/>
<name>A0A1H1AM63_9ACTN</name>
<proteinExistence type="predicted"/>
<keyword evidence="2" id="KW-0472">Membrane</keyword>
<gene>
    <name evidence="3" type="ORF">SAMN04489764_0559</name>
</gene>